<keyword evidence="1" id="KW-0805">Transcription regulation</keyword>
<dbReference type="GO" id="GO:0000981">
    <property type="term" value="F:DNA-binding transcription factor activity, RNA polymerase II-specific"/>
    <property type="evidence" value="ECO:0007669"/>
    <property type="project" value="TreeGrafter"/>
</dbReference>
<dbReference type="PANTHER" id="PTHR47424:SF3">
    <property type="entry name" value="REGULATORY PROTEIN GAL4"/>
    <property type="match status" value="1"/>
</dbReference>
<evidence type="ECO:0000256" key="3">
    <source>
        <dbReference type="ARBA" id="ARBA00023163"/>
    </source>
</evidence>
<dbReference type="PANTHER" id="PTHR47424">
    <property type="entry name" value="REGULATORY PROTEIN GAL4"/>
    <property type="match status" value="1"/>
</dbReference>
<dbReference type="InterPro" id="IPR051127">
    <property type="entry name" value="Fungal_SecMet_Regulators"/>
</dbReference>
<accession>A0A438N9T4</accession>
<evidence type="ECO:0000313" key="5">
    <source>
        <dbReference type="EMBL" id="RVX72532.1"/>
    </source>
</evidence>
<dbReference type="Proteomes" id="UP000288859">
    <property type="component" value="Unassembled WGS sequence"/>
</dbReference>
<evidence type="ECO:0000313" key="6">
    <source>
        <dbReference type="Proteomes" id="UP000288859"/>
    </source>
</evidence>
<evidence type="ECO:0000256" key="1">
    <source>
        <dbReference type="ARBA" id="ARBA00023015"/>
    </source>
</evidence>
<name>A0A438N9T4_EXOME</name>
<dbReference type="AlphaFoldDB" id="A0A438N9T4"/>
<comment type="caution">
    <text evidence="5">The sequence shown here is derived from an EMBL/GenBank/DDBJ whole genome shotgun (WGS) entry which is preliminary data.</text>
</comment>
<keyword evidence="4" id="KW-0539">Nucleus</keyword>
<sequence length="344" mass="38367">MDHEYVPGEVAQSATTRGAMGRPSFVDFYILSLKLYDILNEVLFNYYTSETPDGPLPKDTSCDAYFGRSSTGKDPAFFELERKLSHWEASIPEHLRSCNRPAGAVGAEALLYRQAVILRQRHIYVRLLLLRPILSAFITSEWHSAQQVTCVDVAHAAIDVVYMEEEALGESPYYLSAWWYNVLFLYASATVLIAARLSPDILNEIPDTKIQDSWSKAIELLERYGSLCPSIQRLVATLRLLSDAVPQQYSRLRQQKPVWHSDDGMPASMILAKPQAVPVMSAFSTPGDVARISLQSPGQEGTVDVLSPAAEPFDETLLPGSFLGFDNVFDPNDLSWLLTVPFNS</sequence>
<gene>
    <name evidence="5" type="ORF">B0A52_03722</name>
</gene>
<dbReference type="CDD" id="cd12148">
    <property type="entry name" value="fungal_TF_MHR"/>
    <property type="match status" value="1"/>
</dbReference>
<keyword evidence="2" id="KW-0238">DNA-binding</keyword>
<dbReference type="GO" id="GO:0005634">
    <property type="term" value="C:nucleus"/>
    <property type="evidence" value="ECO:0007669"/>
    <property type="project" value="TreeGrafter"/>
</dbReference>
<dbReference type="GO" id="GO:0000435">
    <property type="term" value="P:positive regulation of transcription from RNA polymerase II promoter by galactose"/>
    <property type="evidence" value="ECO:0007669"/>
    <property type="project" value="TreeGrafter"/>
</dbReference>
<dbReference type="GO" id="GO:0000978">
    <property type="term" value="F:RNA polymerase II cis-regulatory region sequence-specific DNA binding"/>
    <property type="evidence" value="ECO:0007669"/>
    <property type="project" value="TreeGrafter"/>
</dbReference>
<reference evidence="5 6" key="1">
    <citation type="submission" date="2017-03" db="EMBL/GenBank/DDBJ databases">
        <title>Genomes of endolithic fungi from Antarctica.</title>
        <authorList>
            <person name="Coleine C."/>
            <person name="Masonjones S."/>
            <person name="Stajich J.E."/>
        </authorList>
    </citation>
    <scope>NUCLEOTIDE SEQUENCE [LARGE SCALE GENOMIC DNA]</scope>
    <source>
        <strain evidence="5 6">CCFEE 6314</strain>
    </source>
</reference>
<keyword evidence="3" id="KW-0804">Transcription</keyword>
<proteinExistence type="predicted"/>
<dbReference type="OrthoDB" id="424974at2759"/>
<organism evidence="5 6">
    <name type="scientific">Exophiala mesophila</name>
    <name type="common">Black yeast-like fungus</name>
    <dbReference type="NCBI Taxonomy" id="212818"/>
    <lineage>
        <taxon>Eukaryota</taxon>
        <taxon>Fungi</taxon>
        <taxon>Dikarya</taxon>
        <taxon>Ascomycota</taxon>
        <taxon>Pezizomycotina</taxon>
        <taxon>Eurotiomycetes</taxon>
        <taxon>Chaetothyriomycetidae</taxon>
        <taxon>Chaetothyriales</taxon>
        <taxon>Herpotrichiellaceae</taxon>
        <taxon>Exophiala</taxon>
    </lineage>
</organism>
<protein>
    <recommendedName>
        <fullName evidence="7">Transcription factor domain-containing protein</fullName>
    </recommendedName>
</protein>
<evidence type="ECO:0008006" key="7">
    <source>
        <dbReference type="Google" id="ProtNLM"/>
    </source>
</evidence>
<evidence type="ECO:0000256" key="2">
    <source>
        <dbReference type="ARBA" id="ARBA00023125"/>
    </source>
</evidence>
<evidence type="ECO:0000256" key="4">
    <source>
        <dbReference type="ARBA" id="ARBA00023242"/>
    </source>
</evidence>
<dbReference type="EMBL" id="NAJM01000012">
    <property type="protein sequence ID" value="RVX72532.1"/>
    <property type="molecule type" value="Genomic_DNA"/>
</dbReference>
<dbReference type="VEuPathDB" id="FungiDB:PV10_01048"/>